<dbReference type="EMBL" id="CP050855">
    <property type="protein sequence ID" value="QLH61642.1"/>
    <property type="molecule type" value="Genomic_DNA"/>
</dbReference>
<dbReference type="SUPFAM" id="SSF51569">
    <property type="entry name" value="Aldolase"/>
    <property type="match status" value="1"/>
</dbReference>
<evidence type="ECO:0000256" key="6">
    <source>
        <dbReference type="ARBA" id="ARBA00048019"/>
    </source>
</evidence>
<dbReference type="Gene3D" id="3.20.20.70">
    <property type="entry name" value="Aldolase class I"/>
    <property type="match status" value="1"/>
</dbReference>
<evidence type="ECO:0000256" key="4">
    <source>
        <dbReference type="ARBA" id="ARBA00020735"/>
    </source>
</evidence>
<keyword evidence="8" id="KW-0456">Lyase</keyword>
<evidence type="ECO:0000256" key="2">
    <source>
        <dbReference type="ARBA" id="ARBA00006154"/>
    </source>
</evidence>
<evidence type="ECO:0000256" key="5">
    <source>
        <dbReference type="ARBA" id="ARBA00022679"/>
    </source>
</evidence>
<dbReference type="Proteomes" id="UP000042738">
    <property type="component" value="Chromosome"/>
</dbReference>
<dbReference type="RefSeq" id="WP_040264154.1">
    <property type="nucleotide sequence ID" value="NZ_CP050855.1"/>
</dbReference>
<dbReference type="GO" id="GO:0004410">
    <property type="term" value="F:homocitrate synthase activity"/>
    <property type="evidence" value="ECO:0007669"/>
    <property type="project" value="UniProtKB-EC"/>
</dbReference>
<name>A0A068Z5R2_9GAMM</name>
<comment type="function">
    <text evidence="1">This protein is a Fe-Mo-cofactor biosynthetic component.</text>
</comment>
<dbReference type="STRING" id="138074.SYMBAF_140051"/>
<protein>
    <recommendedName>
        <fullName evidence="4">Homocitrate synthase</fullName>
        <ecNumber evidence="3">2.3.3.14</ecNumber>
    </recommendedName>
</protein>
<evidence type="ECO:0000313" key="9">
    <source>
        <dbReference type="Proteomes" id="UP000042738"/>
    </source>
</evidence>
<dbReference type="PANTHER" id="PTHR42880:SF1">
    <property type="entry name" value="ISOPROPYLMALATE_HOMOCITRATE_CITRAMALATE SYNTHASE FAMILY PROTEIN"/>
    <property type="match status" value="1"/>
</dbReference>
<dbReference type="GeneID" id="93734920"/>
<dbReference type="Pfam" id="PF00682">
    <property type="entry name" value="HMGL-like"/>
    <property type="match status" value="1"/>
</dbReference>
<reference evidence="8 9" key="1">
    <citation type="journal article" date="2014" name="Genome Announc.">
        <title>Whole-Genome Sequence of Serratia symbiotica Strain CWBI-2.3T, a Free-Living Symbiont of the Black Bean Aphid Aphis fabae.</title>
        <authorList>
            <person name="Foray V."/>
            <person name="Grigorescu A.S."/>
            <person name="Sabri A."/>
            <person name="Haubruge E."/>
            <person name="Lognay G."/>
            <person name="Francis F."/>
            <person name="Fauconnier M.L."/>
            <person name="Hance T."/>
            <person name="Thonart P."/>
        </authorList>
    </citation>
    <scope>NUCLEOTIDE SEQUENCE [LARGE SCALE GENOMIC DNA]</scope>
    <source>
        <strain evidence="8">CWBI-2.3</strain>
    </source>
</reference>
<evidence type="ECO:0000256" key="1">
    <source>
        <dbReference type="ARBA" id="ARBA00003050"/>
    </source>
</evidence>
<comment type="similarity">
    <text evidence="2">Belongs to the alpha-IPM synthase/homocitrate synthase family.</text>
</comment>
<comment type="catalytic activity">
    <reaction evidence="6">
        <text>acetyl-CoA + 2-oxoglutarate + H2O = (2R)-homocitrate + CoA + H(+)</text>
        <dbReference type="Rhea" id="RHEA:12929"/>
        <dbReference type="ChEBI" id="CHEBI:15377"/>
        <dbReference type="ChEBI" id="CHEBI:15378"/>
        <dbReference type="ChEBI" id="CHEBI:16810"/>
        <dbReference type="ChEBI" id="CHEBI:57287"/>
        <dbReference type="ChEBI" id="CHEBI:57288"/>
        <dbReference type="ChEBI" id="CHEBI:58884"/>
        <dbReference type="EC" id="2.3.3.14"/>
    </reaction>
</comment>
<keyword evidence="5" id="KW-0808">Transferase</keyword>
<sequence length="313" mass="34582">MINNIDVTLRDGGYQNGFCFPSDYAAKHAQMLTESGVEWIEIGYRNGSFKPIPNIGMTGLSPDSYIRYIHDFVPDVKIVVIAHPHNITTEDIQEMKANGLSMIRLCIKADNPQPALELCKFAKSVGLKVSINFVRVSQVDVKRLIEVALLCQNAGADILYLADSNGSLLPEQVSHLVQIIKTNTYLEVGFHAHDNLGLAVANSIEAIKAGGTFIDSSLTGMGKGSGNLALESWLALLNFYEQQEMYNISMVLSQINILQSSDFFNASKRTVLDIIMGLSNLSTDYLRMVENILEQDISSVFREIKKITTENVA</sequence>
<evidence type="ECO:0000313" key="8">
    <source>
        <dbReference type="EMBL" id="QLH61642.1"/>
    </source>
</evidence>
<dbReference type="InterPro" id="IPR013785">
    <property type="entry name" value="Aldolase_TIM"/>
</dbReference>
<dbReference type="GO" id="GO:0016829">
    <property type="term" value="F:lyase activity"/>
    <property type="evidence" value="ECO:0007669"/>
    <property type="project" value="UniProtKB-KW"/>
</dbReference>
<evidence type="ECO:0000256" key="3">
    <source>
        <dbReference type="ARBA" id="ARBA00012974"/>
    </source>
</evidence>
<proteinExistence type="inferred from homology"/>
<dbReference type="AlphaFoldDB" id="A0A068Z5R2"/>
<feature type="domain" description="Pyruvate carboxyltransferase" evidence="7">
    <location>
        <begin position="2"/>
        <end position="252"/>
    </location>
</feature>
<dbReference type="InterPro" id="IPR000891">
    <property type="entry name" value="PYR_CT"/>
</dbReference>
<gene>
    <name evidence="8" type="ORF">SYMBAF_00045</name>
</gene>
<organism evidence="8 9">
    <name type="scientific">Serratia symbiotica</name>
    <dbReference type="NCBI Taxonomy" id="138074"/>
    <lineage>
        <taxon>Bacteria</taxon>
        <taxon>Pseudomonadati</taxon>
        <taxon>Pseudomonadota</taxon>
        <taxon>Gammaproteobacteria</taxon>
        <taxon>Enterobacterales</taxon>
        <taxon>Yersiniaceae</taxon>
        <taxon>Serratia</taxon>
    </lineage>
</organism>
<dbReference type="EC" id="2.3.3.14" evidence="3"/>
<dbReference type="PANTHER" id="PTHR42880">
    <property type="entry name" value="HOMOCITRATE SYNTHASE"/>
    <property type="match status" value="1"/>
</dbReference>
<evidence type="ECO:0000259" key="7">
    <source>
        <dbReference type="PROSITE" id="PS50991"/>
    </source>
</evidence>
<accession>A0A068Z5R2</accession>
<dbReference type="PROSITE" id="PS50991">
    <property type="entry name" value="PYR_CT"/>
    <property type="match status" value="1"/>
</dbReference>